<dbReference type="GO" id="GO:0000139">
    <property type="term" value="C:Golgi membrane"/>
    <property type="evidence" value="ECO:0007669"/>
    <property type="project" value="UniProtKB-SubCell"/>
</dbReference>
<dbReference type="EMBL" id="KI394330">
    <property type="protein sequence ID" value="ERN03837.1"/>
    <property type="molecule type" value="Genomic_DNA"/>
</dbReference>
<dbReference type="Proteomes" id="UP000017836">
    <property type="component" value="Unassembled WGS sequence"/>
</dbReference>
<dbReference type="AlphaFoldDB" id="W1P1X1"/>
<evidence type="ECO:0000256" key="4">
    <source>
        <dbReference type="ARBA" id="ARBA00022692"/>
    </source>
</evidence>
<keyword evidence="3" id="KW-0808">Transferase</keyword>
<dbReference type="HOGENOM" id="CLU_546734_0_0_1"/>
<evidence type="ECO:0000256" key="3">
    <source>
        <dbReference type="ARBA" id="ARBA00022679"/>
    </source>
</evidence>
<reference evidence="10" key="1">
    <citation type="journal article" date="2013" name="Science">
        <title>The Amborella genome and the evolution of flowering plants.</title>
        <authorList>
            <consortium name="Amborella Genome Project"/>
        </authorList>
    </citation>
    <scope>NUCLEOTIDE SEQUENCE [LARGE SCALE GENOMIC DNA]</scope>
</reference>
<dbReference type="PANTHER" id="PTHR20961:SF38">
    <property type="entry name" value="PROTEIN O-LINKED-MANNOSE BETA-1,4-N-ACETYLGLUCOSAMINYLTRANSFERASE 2"/>
    <property type="match status" value="1"/>
</dbReference>
<sequence>MASSIDSPSNTPYFLAFPLLNGVVTCSVTRASAKIAHYHVRGFNALKKAFNLQVRRSGFSCEQILEFVAWPKGSFIGAQTAYNWSLCSNGNNNDIEALKNDIQKTLLRMDAMERKLKYSITFLPLKDLSFEKTADDGHTWFMSSFKEKMENPTLGNLYFPSNSSKGRILCILGRDRSDGAKNSYGLAWKEHLPRNFTLLPGLTFVSNNYWDYKNLWHGLTTLVPFVWWHKFNECAVPDRFVLYHWGEIVSKMGSWISEVLHASFGRMVPVDVLDYGDGPVCFERAVIYRRGISHVSLEKRMEVFDIIRCKARQFCRVAVGQDLDLGDSTFNFTLLTRAGNRSFRNESIIASIFEEECKKVIGCRFRAVRADGLSFCDQVQLMSTTQVVATVHGAQLANMIFMSKGSHIMEIFPKGWLELAGAGQYVFHWLADWMGMKHEGTWRDTEGPECPYPERGDLECFFFYKDRQVGFNRTFLSSWASNVLKRFNKLTPLSGECPC</sequence>
<keyword evidence="5" id="KW-1133">Transmembrane helix</keyword>
<name>W1P1X1_AMBTC</name>
<evidence type="ECO:0000313" key="10">
    <source>
        <dbReference type="Proteomes" id="UP000017836"/>
    </source>
</evidence>
<feature type="domain" description="Glycosyltransferase 61 catalytic" evidence="8">
    <location>
        <begin position="330"/>
        <end position="408"/>
    </location>
</feature>
<evidence type="ECO:0000256" key="1">
    <source>
        <dbReference type="ARBA" id="ARBA00004323"/>
    </source>
</evidence>
<evidence type="ECO:0000313" key="9">
    <source>
        <dbReference type="EMBL" id="ERN03837.1"/>
    </source>
</evidence>
<dbReference type="InterPro" id="IPR007657">
    <property type="entry name" value="Glycosyltransferase_61"/>
</dbReference>
<keyword evidence="7" id="KW-0325">Glycoprotein</keyword>
<evidence type="ECO:0000259" key="8">
    <source>
        <dbReference type="Pfam" id="PF04577"/>
    </source>
</evidence>
<dbReference type="OMA" id="DDDRRCM"/>
<evidence type="ECO:0000256" key="7">
    <source>
        <dbReference type="ARBA" id="ARBA00023180"/>
    </source>
</evidence>
<accession>W1P1X1</accession>
<keyword evidence="2" id="KW-0328">Glycosyltransferase</keyword>
<protein>
    <recommendedName>
        <fullName evidence="8">Glycosyltransferase 61 catalytic domain-containing protein</fullName>
    </recommendedName>
</protein>
<dbReference type="Gramene" id="ERN03837">
    <property type="protein sequence ID" value="ERN03837"/>
    <property type="gene ID" value="AMTR_s00078p00143480"/>
</dbReference>
<evidence type="ECO:0000256" key="5">
    <source>
        <dbReference type="ARBA" id="ARBA00022989"/>
    </source>
</evidence>
<keyword evidence="6" id="KW-0472">Membrane</keyword>
<evidence type="ECO:0000256" key="2">
    <source>
        <dbReference type="ARBA" id="ARBA00022676"/>
    </source>
</evidence>
<gene>
    <name evidence="9" type="ORF">AMTR_s00078p00143480</name>
</gene>
<dbReference type="GO" id="GO:0016757">
    <property type="term" value="F:glycosyltransferase activity"/>
    <property type="evidence" value="ECO:0000318"/>
    <property type="project" value="GO_Central"/>
</dbReference>
<organism evidence="9 10">
    <name type="scientific">Amborella trichopoda</name>
    <dbReference type="NCBI Taxonomy" id="13333"/>
    <lineage>
        <taxon>Eukaryota</taxon>
        <taxon>Viridiplantae</taxon>
        <taxon>Streptophyta</taxon>
        <taxon>Embryophyta</taxon>
        <taxon>Tracheophyta</taxon>
        <taxon>Spermatophyta</taxon>
        <taxon>Magnoliopsida</taxon>
        <taxon>Amborellales</taxon>
        <taxon>Amborellaceae</taxon>
        <taxon>Amborella</taxon>
    </lineage>
</organism>
<keyword evidence="10" id="KW-1185">Reference proteome</keyword>
<comment type="subcellular location">
    <subcellularLocation>
        <location evidence="1">Golgi apparatus membrane</location>
        <topology evidence="1">Single-pass type II membrane protein</topology>
    </subcellularLocation>
</comment>
<dbReference type="InterPro" id="IPR049625">
    <property type="entry name" value="Glyco_transf_61_cat"/>
</dbReference>
<dbReference type="eggNOG" id="ENOG502QTRX">
    <property type="taxonomic scope" value="Eukaryota"/>
</dbReference>
<evidence type="ECO:0000256" key="6">
    <source>
        <dbReference type="ARBA" id="ARBA00023136"/>
    </source>
</evidence>
<keyword evidence="4" id="KW-0812">Transmembrane</keyword>
<dbReference type="Pfam" id="PF04577">
    <property type="entry name" value="Glyco_transf_61"/>
    <property type="match status" value="1"/>
</dbReference>
<dbReference type="GO" id="GO:0016763">
    <property type="term" value="F:pentosyltransferase activity"/>
    <property type="evidence" value="ECO:0007669"/>
    <property type="project" value="UniProtKB-ARBA"/>
</dbReference>
<dbReference type="OrthoDB" id="529273at2759"/>
<dbReference type="PANTHER" id="PTHR20961">
    <property type="entry name" value="GLYCOSYLTRANSFERASE"/>
    <property type="match status" value="1"/>
</dbReference>
<proteinExistence type="predicted"/>